<proteinExistence type="predicted"/>
<dbReference type="NCBIfam" id="NF033537">
    <property type="entry name" value="lasso_biosyn_B2"/>
    <property type="match status" value="1"/>
</dbReference>
<organism evidence="3 4">
    <name type="scientific">Paenactinomyces guangxiensis</name>
    <dbReference type="NCBI Taxonomy" id="1490290"/>
    <lineage>
        <taxon>Bacteria</taxon>
        <taxon>Bacillati</taxon>
        <taxon>Bacillota</taxon>
        <taxon>Bacilli</taxon>
        <taxon>Bacillales</taxon>
        <taxon>Thermoactinomycetaceae</taxon>
        <taxon>Paenactinomyces</taxon>
    </lineage>
</organism>
<dbReference type="Pfam" id="PF13471">
    <property type="entry name" value="Transglut_core3"/>
    <property type="match status" value="1"/>
</dbReference>
<evidence type="ECO:0000313" key="3">
    <source>
        <dbReference type="EMBL" id="MBA4493816.1"/>
    </source>
</evidence>
<evidence type="ECO:0000313" key="4">
    <source>
        <dbReference type="Proteomes" id="UP000535491"/>
    </source>
</evidence>
<dbReference type="RefSeq" id="WP_181751065.1">
    <property type="nucleotide sequence ID" value="NZ_JACEIQ010000004.1"/>
</dbReference>
<keyword evidence="1" id="KW-0472">Membrane</keyword>
<dbReference type="Proteomes" id="UP000535491">
    <property type="component" value="Unassembled WGS sequence"/>
</dbReference>
<dbReference type="InterPro" id="IPR053521">
    <property type="entry name" value="McjB-like"/>
</dbReference>
<dbReference type="InterPro" id="IPR032708">
    <property type="entry name" value="McjB_C"/>
</dbReference>
<feature type="domain" description="Microcin J25-processing protein McjB C-terminal" evidence="2">
    <location>
        <begin position="30"/>
        <end position="137"/>
    </location>
</feature>
<gene>
    <name evidence="3" type="ORF">H1191_05795</name>
</gene>
<dbReference type="EMBL" id="JACEIQ010000004">
    <property type="protein sequence ID" value="MBA4493816.1"/>
    <property type="molecule type" value="Genomic_DNA"/>
</dbReference>
<keyword evidence="1" id="KW-1133">Transmembrane helix</keyword>
<evidence type="ECO:0000256" key="1">
    <source>
        <dbReference type="SAM" id="Phobius"/>
    </source>
</evidence>
<dbReference type="AlphaFoldDB" id="A0A7W2A6V1"/>
<accession>A0A7W2A6V1</accession>
<keyword evidence="4" id="KW-1185">Reference proteome</keyword>
<name>A0A7W2A6V1_9BACL</name>
<reference evidence="3 4" key="1">
    <citation type="submission" date="2020-07" db="EMBL/GenBank/DDBJ databases">
        <authorList>
            <person name="Feng H."/>
        </authorList>
    </citation>
    <scope>NUCLEOTIDE SEQUENCE [LARGE SCALE GENOMIC DNA]</scope>
    <source>
        <strain evidence="4">s-10</strain>
    </source>
</reference>
<feature type="transmembrane region" description="Helical" evidence="1">
    <location>
        <begin position="20"/>
        <end position="41"/>
    </location>
</feature>
<keyword evidence="1" id="KW-0812">Transmembrane</keyword>
<sequence length="140" mass="16070">MGVKMALDPRTNKGSWTQDIMSSVSLVTAVILMRCCSLYRIEKLLRRFKKGCTREMSMQEAEKVWESIRKCSVLLFFTRVACLETSLAFMICALLKRRKAEWCIGVTIGVFESHAWIEVAGVPVREPDYVMNQMKKILVV</sequence>
<protein>
    <submittedName>
        <fullName evidence="3">Lasso peptide biosynthesis B2 protein</fullName>
    </submittedName>
</protein>
<evidence type="ECO:0000259" key="2">
    <source>
        <dbReference type="Pfam" id="PF13471"/>
    </source>
</evidence>
<comment type="caution">
    <text evidence="3">The sequence shown here is derived from an EMBL/GenBank/DDBJ whole genome shotgun (WGS) entry which is preliminary data.</text>
</comment>